<dbReference type="SUPFAM" id="SSF48452">
    <property type="entry name" value="TPR-like"/>
    <property type="match status" value="1"/>
</dbReference>
<dbReference type="AlphaFoldDB" id="A0A1X6PK61"/>
<reference evidence="1 2" key="1">
    <citation type="submission" date="2017-03" db="EMBL/GenBank/DDBJ databases">
        <title>WGS assembly of Porphyra umbilicalis.</title>
        <authorList>
            <person name="Brawley S.H."/>
            <person name="Blouin N.A."/>
            <person name="Ficko-Blean E."/>
            <person name="Wheeler G.L."/>
            <person name="Lohr M."/>
            <person name="Goodson H.V."/>
            <person name="Jenkins J.W."/>
            <person name="Blaby-Haas C.E."/>
            <person name="Helliwell K.E."/>
            <person name="Chan C."/>
            <person name="Marriage T."/>
            <person name="Bhattacharya D."/>
            <person name="Klein A.S."/>
            <person name="Badis Y."/>
            <person name="Brodie J."/>
            <person name="Cao Y."/>
            <person name="Collen J."/>
            <person name="Dittami S.M."/>
            <person name="Gachon C.M."/>
            <person name="Green B.R."/>
            <person name="Karpowicz S."/>
            <person name="Kim J.W."/>
            <person name="Kudahl U."/>
            <person name="Lin S."/>
            <person name="Michel G."/>
            <person name="Mittag M."/>
            <person name="Olson B.J."/>
            <person name="Pangilinan J."/>
            <person name="Peng Y."/>
            <person name="Qiu H."/>
            <person name="Shu S."/>
            <person name="Singer J.T."/>
            <person name="Smith A.G."/>
            <person name="Sprecher B.N."/>
            <person name="Wagner V."/>
            <person name="Wang W."/>
            <person name="Wang Z.-Y."/>
            <person name="Yan J."/>
            <person name="Yarish C."/>
            <person name="Zoeuner-Riek S."/>
            <person name="Zhuang Y."/>
            <person name="Zou Y."/>
            <person name="Lindquist E.A."/>
            <person name="Grimwood J."/>
            <person name="Barry K."/>
            <person name="Rokhsar D.S."/>
            <person name="Schmutz J."/>
            <person name="Stiller J.W."/>
            <person name="Grossman A.R."/>
            <person name="Prochnik S.E."/>
        </authorList>
    </citation>
    <scope>NUCLEOTIDE SEQUENCE [LARGE SCALE GENOMIC DNA]</scope>
    <source>
        <strain evidence="1">4086291</strain>
    </source>
</reference>
<name>A0A1X6PK61_PORUM</name>
<keyword evidence="2" id="KW-1185">Reference proteome</keyword>
<evidence type="ECO:0000313" key="2">
    <source>
        <dbReference type="Proteomes" id="UP000218209"/>
    </source>
</evidence>
<accession>A0A1X6PK61</accession>
<dbReference type="InterPro" id="IPR027417">
    <property type="entry name" value="P-loop_NTPase"/>
</dbReference>
<dbReference type="InterPro" id="IPR011990">
    <property type="entry name" value="TPR-like_helical_dom_sf"/>
</dbReference>
<evidence type="ECO:0008006" key="3">
    <source>
        <dbReference type="Google" id="ProtNLM"/>
    </source>
</evidence>
<gene>
    <name evidence="1" type="ORF">BU14_0022s0015</name>
</gene>
<evidence type="ECO:0000313" key="1">
    <source>
        <dbReference type="EMBL" id="OSX81294.1"/>
    </source>
</evidence>
<dbReference type="SUPFAM" id="SSF52540">
    <property type="entry name" value="P-loop containing nucleoside triphosphate hydrolases"/>
    <property type="match status" value="1"/>
</dbReference>
<dbReference type="GO" id="GO:0043531">
    <property type="term" value="F:ADP binding"/>
    <property type="evidence" value="ECO:0007669"/>
    <property type="project" value="InterPro"/>
</dbReference>
<dbReference type="Gene3D" id="3.40.50.300">
    <property type="entry name" value="P-loop containing nucleotide triphosphate hydrolases"/>
    <property type="match status" value="1"/>
</dbReference>
<dbReference type="Gene3D" id="1.25.40.10">
    <property type="entry name" value="Tetratricopeptide repeat domain"/>
    <property type="match status" value="2"/>
</dbReference>
<dbReference type="EMBL" id="KV918763">
    <property type="protein sequence ID" value="OSX81294.1"/>
    <property type="molecule type" value="Genomic_DNA"/>
</dbReference>
<protein>
    <recommendedName>
        <fullName evidence="3">NB-ARC domain-containing protein</fullName>
    </recommendedName>
</protein>
<organism evidence="1 2">
    <name type="scientific">Porphyra umbilicalis</name>
    <name type="common">Purple laver</name>
    <name type="synonym">Red alga</name>
    <dbReference type="NCBI Taxonomy" id="2786"/>
    <lineage>
        <taxon>Eukaryota</taxon>
        <taxon>Rhodophyta</taxon>
        <taxon>Bangiophyceae</taxon>
        <taxon>Bangiales</taxon>
        <taxon>Bangiaceae</taxon>
        <taxon>Porphyra</taxon>
    </lineage>
</organism>
<proteinExistence type="predicted"/>
<dbReference type="OrthoDB" id="9991317at2759"/>
<dbReference type="Proteomes" id="UP000218209">
    <property type="component" value="Unassembled WGS sequence"/>
</dbReference>
<sequence>MCALRSPHGGSGSKNSIFPLRWHPPRLDVGYVHGVDSPDRAEHAIVAALRAPLAVTSTAPRIAVCAVGGSGKTTACAGVAACDWVRTRYSRRATWVQLDASSTLQTIAGAVVNLVDMFCGDAAAKQLAAMTEDKDFVVVAASYVRSVSEADAAEGLVIIDDVLYRKRALLRQLLALIPPATSVIFSTRSDAVVAFVPGATLVSIEALPAKDARLVLATAAGKTATPGVSPFSAAEEAGWVRRVLDKTECHALSLAIVGSMIADRGGAWRAVVDGLEQRWMDPQFGCSDGASTRRSVRAALDVSLELLPNGMCRDSFSMVGVLPVHVPLAVLSQLWQLRLGGSASADELTAGQSSVLLGSTGVEKMVAVLMRAGLLRQDVDEARGELVGVVVHRVIGRYALTLLGDTAHVIHQGMVDYYMNGVAVDDLDAHAWRRLPFWDVPDDGYWYDHVARHVAEAGDLCGLVSVMDPAWKEARERMSSPLAFQADVEVVLASLTAVVNDDTHNVIRSPVLLGRVHAALALAYEARIAGCRRINMEAAIVQWKRALSLVVRADDPPLWAEWQAGFGRAHRDRIGGAHAVNMEAAISCYGKALEVRTLEAAPSKWAETQRLLGMAYVDRVIGDKAANIEEAIVCYGRALDVWTQAAAPLPWADTQNSLGTAYLYRTDGERAANVESAIACFTRALEEYVPSATPLQWARTRYNVGIAYYERLVGDRATAIEAAIACYTDALTVRTREAAPLRWGATQNHLGNALRDRMFGDPAANVAAAVACFDRSLTVRTREAVPLNWATTQHNLGVTRHGRYGGGTMGPADIDAAIACFRRALEVRTPDAAPQDWALTTFCLMRALADGKHWSAAAECGRALQRFGTRWASWTVQQAAVGRAVAEAERALSCPRDDHGFE</sequence>